<proteinExistence type="predicted"/>
<accession>A0A0U1R2S3</accession>
<protein>
    <submittedName>
        <fullName evidence="1">Uncharacterized protein</fullName>
    </submittedName>
</protein>
<dbReference type="AlphaFoldDB" id="A0A0U1R2S3"/>
<organism evidence="1 2">
    <name type="scientific">Yersinia pseudotuberculosis serotype O:1b (strain IP 31758)</name>
    <dbReference type="NCBI Taxonomy" id="349747"/>
    <lineage>
        <taxon>Bacteria</taxon>
        <taxon>Pseudomonadati</taxon>
        <taxon>Pseudomonadota</taxon>
        <taxon>Gammaproteobacteria</taxon>
        <taxon>Enterobacterales</taxon>
        <taxon>Yersiniaceae</taxon>
        <taxon>Yersinia</taxon>
    </lineage>
</organism>
<gene>
    <name evidence="1" type="ordered locus">YpsIP31758_0679</name>
</gene>
<dbReference type="Proteomes" id="UP000002412">
    <property type="component" value="Chromosome"/>
</dbReference>
<name>A0A0U1R2S3_YERP3</name>
<evidence type="ECO:0000313" key="1">
    <source>
        <dbReference type="EMBL" id="ABS49592.1"/>
    </source>
</evidence>
<dbReference type="KEGG" id="ypi:YpsIP31758_0679"/>
<dbReference type="EMBL" id="CP000720">
    <property type="protein sequence ID" value="ABS49592.1"/>
    <property type="molecule type" value="Genomic_DNA"/>
</dbReference>
<sequence>MLFKSFPTDLSFAGCLAATPMTLGGFGLDAVGALAARTQWF</sequence>
<dbReference type="HOGENOM" id="CLU_3279073_0_0_6"/>
<evidence type="ECO:0000313" key="2">
    <source>
        <dbReference type="Proteomes" id="UP000002412"/>
    </source>
</evidence>
<reference evidence="1 2" key="1">
    <citation type="journal article" date="2007" name="PLoS Genet.">
        <title>The complete genome sequence of Yersinia pseudotuberculosis IP31758, the causative agent of Far East scarlet-like fever.</title>
        <authorList>
            <person name="Eppinger M."/>
            <person name="Rosovitz M.J."/>
            <person name="Fricke W.F."/>
            <person name="Rasko D.A."/>
            <person name="Kokorina G."/>
            <person name="Fayolle C."/>
            <person name="Lindler L.E."/>
            <person name="Carniel E."/>
            <person name="Ravel J."/>
        </authorList>
    </citation>
    <scope>NUCLEOTIDE SEQUENCE [LARGE SCALE GENOMIC DNA]</scope>
    <source>
        <strain evidence="1 2">IP 31758</strain>
    </source>
</reference>